<gene>
    <name evidence="2" type="ORF">C451_20058</name>
</gene>
<dbReference type="AlphaFoldDB" id="M0MSV2"/>
<keyword evidence="1" id="KW-1133">Transmembrane helix</keyword>
<dbReference type="Proteomes" id="UP000011680">
    <property type="component" value="Unassembled WGS sequence"/>
</dbReference>
<accession>M0MSV2</accession>
<reference evidence="2 3" key="1">
    <citation type="journal article" date="2014" name="PLoS Genet.">
        <title>Phylogenetically driven sequencing of extremely halophilic archaea reveals strategies for static and dynamic osmo-response.</title>
        <authorList>
            <person name="Becker E.A."/>
            <person name="Seitzer P.M."/>
            <person name="Tritt A."/>
            <person name="Larsen D."/>
            <person name="Krusor M."/>
            <person name="Yao A.I."/>
            <person name="Wu D."/>
            <person name="Madern D."/>
            <person name="Eisen J.A."/>
            <person name="Darling A.E."/>
            <person name="Facciotti M.T."/>
        </authorList>
    </citation>
    <scope>NUCLEOTIDE SEQUENCE [LARGE SCALE GENOMIC DNA]</scope>
    <source>
        <strain evidence="2 3">JCM 13552</strain>
    </source>
</reference>
<keyword evidence="1" id="KW-0812">Transmembrane</keyword>
<feature type="transmembrane region" description="Helical" evidence="1">
    <location>
        <begin position="20"/>
        <end position="36"/>
    </location>
</feature>
<protein>
    <submittedName>
        <fullName evidence="2">Uncharacterized protein</fullName>
    </submittedName>
</protein>
<proteinExistence type="predicted"/>
<keyword evidence="1" id="KW-0472">Membrane</keyword>
<sequence length="63" mass="6872">MSARNETRLIVEVLGKGLDFLFYVAAAAFLVAFFYEPARSSSLLVLLTGLISLVLGFGYVLLD</sequence>
<evidence type="ECO:0000313" key="2">
    <source>
        <dbReference type="EMBL" id="EMA48696.1"/>
    </source>
</evidence>
<organism evidence="2 3">
    <name type="scientific">Halococcus thailandensis JCM 13552</name>
    <dbReference type="NCBI Taxonomy" id="1227457"/>
    <lineage>
        <taxon>Archaea</taxon>
        <taxon>Methanobacteriati</taxon>
        <taxon>Methanobacteriota</taxon>
        <taxon>Stenosarchaea group</taxon>
        <taxon>Halobacteria</taxon>
        <taxon>Halobacteriales</taxon>
        <taxon>Halococcaceae</taxon>
        <taxon>Halococcus</taxon>
    </lineage>
</organism>
<evidence type="ECO:0000256" key="1">
    <source>
        <dbReference type="SAM" id="Phobius"/>
    </source>
</evidence>
<dbReference type="EMBL" id="AOMF01000186">
    <property type="protein sequence ID" value="EMA48696.1"/>
    <property type="molecule type" value="Genomic_DNA"/>
</dbReference>
<name>M0MSV2_9EURY</name>
<comment type="caution">
    <text evidence="2">The sequence shown here is derived from an EMBL/GenBank/DDBJ whole genome shotgun (WGS) entry which is preliminary data.</text>
</comment>
<feature type="transmembrane region" description="Helical" evidence="1">
    <location>
        <begin position="43"/>
        <end position="62"/>
    </location>
</feature>
<keyword evidence="3" id="KW-1185">Reference proteome</keyword>
<evidence type="ECO:0000313" key="3">
    <source>
        <dbReference type="Proteomes" id="UP000011680"/>
    </source>
</evidence>